<feature type="transmembrane region" description="Helical" evidence="1">
    <location>
        <begin position="247"/>
        <end position="270"/>
    </location>
</feature>
<feature type="transmembrane region" description="Helical" evidence="1">
    <location>
        <begin position="178"/>
        <end position="199"/>
    </location>
</feature>
<dbReference type="OrthoDB" id="236291at2157"/>
<proteinExistence type="predicted"/>
<evidence type="ECO:0000313" key="3">
    <source>
        <dbReference type="Proteomes" id="UP000011543"/>
    </source>
</evidence>
<dbReference type="Proteomes" id="UP000011543">
    <property type="component" value="Unassembled WGS sequence"/>
</dbReference>
<feature type="transmembrane region" description="Helical" evidence="1">
    <location>
        <begin position="136"/>
        <end position="158"/>
    </location>
</feature>
<name>L9VB86_NATMM</name>
<evidence type="ECO:0000313" key="2">
    <source>
        <dbReference type="EMBL" id="ELY34450.1"/>
    </source>
</evidence>
<reference evidence="2 3" key="1">
    <citation type="journal article" date="2014" name="PLoS Genet.">
        <title>Phylogenetically driven sequencing of extremely halophilic archaea reveals strategies for static and dynamic osmo-response.</title>
        <authorList>
            <person name="Becker E.A."/>
            <person name="Seitzer P.M."/>
            <person name="Tritt A."/>
            <person name="Larsen D."/>
            <person name="Krusor M."/>
            <person name="Yao A.I."/>
            <person name="Wu D."/>
            <person name="Madern D."/>
            <person name="Eisen J.A."/>
            <person name="Darling A.E."/>
            <person name="Facciotti M.T."/>
        </authorList>
    </citation>
    <scope>NUCLEOTIDE SEQUENCE [LARGE SCALE GENOMIC DNA]</scope>
    <source>
        <strain evidence="3">ATCC 43099 / DSM 3394 / CCM 3739 / CIP 104546 / IAM 13178 / JCM 8861 / NBRC 102185 / NCIMB 2190 / MS3</strain>
    </source>
</reference>
<organism evidence="2 3">
    <name type="scientific">Natrialba magadii (strain ATCC 43099 / DSM 3394 / CCM 3739 / CIP 104546 / IAM 13178 / JCM 8861 / NBRC 102185 / NCIMB 2190 / MS3)</name>
    <name type="common">Natronobacterium magadii</name>
    <dbReference type="NCBI Taxonomy" id="547559"/>
    <lineage>
        <taxon>Archaea</taxon>
        <taxon>Methanobacteriati</taxon>
        <taxon>Methanobacteriota</taxon>
        <taxon>Stenosarchaea group</taxon>
        <taxon>Halobacteria</taxon>
        <taxon>Halobacteriales</taxon>
        <taxon>Natrialbaceae</taxon>
        <taxon>Natrialba</taxon>
    </lineage>
</organism>
<keyword evidence="1" id="KW-1133">Transmembrane helix</keyword>
<keyword evidence="1" id="KW-0812">Transmembrane</keyword>
<protein>
    <submittedName>
        <fullName evidence="2">Uncharacterized protein</fullName>
    </submittedName>
</protein>
<feature type="transmembrane region" description="Helical" evidence="1">
    <location>
        <begin position="211"/>
        <end position="235"/>
    </location>
</feature>
<keyword evidence="1" id="KW-0472">Membrane</keyword>
<comment type="caution">
    <text evidence="2">The sequence shown here is derived from an EMBL/GenBank/DDBJ whole genome shotgun (WGS) entry which is preliminary data.</text>
</comment>
<dbReference type="AlphaFoldDB" id="L9VB86"/>
<dbReference type="EMBL" id="AOHS01000007">
    <property type="protein sequence ID" value="ELY34450.1"/>
    <property type="molecule type" value="Genomic_DNA"/>
</dbReference>
<gene>
    <name evidence="2" type="ORF">C500_00907</name>
</gene>
<dbReference type="GeneID" id="8822905"/>
<evidence type="ECO:0000256" key="1">
    <source>
        <dbReference type="SAM" id="Phobius"/>
    </source>
</evidence>
<feature type="transmembrane region" description="Helical" evidence="1">
    <location>
        <begin position="93"/>
        <end position="116"/>
    </location>
</feature>
<sequence>MKVSRDMAPALTHFLAGATLVLLAAGPLALRGYLTRRHLWLVVFGGLWGMFPDIHYVTPVFQSELTAMHDSRWADLFAFHYTLDQPPFDTRDLLSIAASVVTFVIAVAVFTAATAVGDRNSHGRPPRYGLLARTLVFGYAAGIVGLLGALVVGGALVWTGRLELVAELVGRESTAAGWLVLIGGCVVASAGFAGGVSVLNRRWHVLRPGPSLVLGVWYGLGVWLVGVAFAVPIWMRVVLDLSRPVPYLHVFGLVVLGSFGAVIGFAYPLVWRFIGPPVADLGSSKRVSEQ</sequence>
<accession>L9VB86</accession>
<dbReference type="RefSeq" id="WP_004267077.1">
    <property type="nucleotide sequence ID" value="NC_013922.1"/>
</dbReference>
<dbReference type="PATRIC" id="fig|547559.17.peg.172"/>